<accession>A0A4Y2AVC7</accession>
<dbReference type="PANTHER" id="PTHR47331:SF5">
    <property type="entry name" value="RIBONUCLEASE H"/>
    <property type="match status" value="1"/>
</dbReference>
<gene>
    <name evidence="1" type="ORF">AVEN_108022_1</name>
</gene>
<dbReference type="OrthoDB" id="6437258at2759"/>
<evidence type="ECO:0000313" key="2">
    <source>
        <dbReference type="Proteomes" id="UP000499080"/>
    </source>
</evidence>
<feature type="non-terminal residue" evidence="1">
    <location>
        <position position="105"/>
    </location>
</feature>
<protein>
    <recommendedName>
        <fullName evidence="3">Reverse transcriptase/retrotransposon-derived protein RNase H-like domain-containing protein</fullName>
    </recommendedName>
</protein>
<dbReference type="Proteomes" id="UP000499080">
    <property type="component" value="Unassembled WGS sequence"/>
</dbReference>
<dbReference type="AlphaFoldDB" id="A0A4Y2AVC7"/>
<dbReference type="EMBL" id="BGPR01157720">
    <property type="protein sequence ID" value="GBL83800.1"/>
    <property type="molecule type" value="Genomic_DNA"/>
</dbReference>
<name>A0A4Y2AVC7_ARAVE</name>
<sequence length="105" mass="12116">MQQLSDKIATKRVVLNACGMLFDPLGLLTPFTVRIKLLIQQLWECGFTWDEPLPPCFNTSFREWLQELTFVQDAVVPRLYFSEMKTEMLQVHIFSDASPKAYGSV</sequence>
<evidence type="ECO:0008006" key="3">
    <source>
        <dbReference type="Google" id="ProtNLM"/>
    </source>
</evidence>
<proteinExistence type="predicted"/>
<dbReference type="InterPro" id="IPR008042">
    <property type="entry name" value="Retrotrans_Pao"/>
</dbReference>
<dbReference type="PANTHER" id="PTHR47331">
    <property type="entry name" value="PHD-TYPE DOMAIN-CONTAINING PROTEIN"/>
    <property type="match status" value="1"/>
</dbReference>
<organism evidence="1 2">
    <name type="scientific">Araneus ventricosus</name>
    <name type="common">Orbweaver spider</name>
    <name type="synonym">Epeira ventricosa</name>
    <dbReference type="NCBI Taxonomy" id="182803"/>
    <lineage>
        <taxon>Eukaryota</taxon>
        <taxon>Metazoa</taxon>
        <taxon>Ecdysozoa</taxon>
        <taxon>Arthropoda</taxon>
        <taxon>Chelicerata</taxon>
        <taxon>Arachnida</taxon>
        <taxon>Araneae</taxon>
        <taxon>Araneomorphae</taxon>
        <taxon>Entelegynae</taxon>
        <taxon>Araneoidea</taxon>
        <taxon>Araneidae</taxon>
        <taxon>Araneus</taxon>
    </lineage>
</organism>
<reference evidence="1 2" key="1">
    <citation type="journal article" date="2019" name="Sci. Rep.">
        <title>Orb-weaving spider Araneus ventricosus genome elucidates the spidroin gene catalogue.</title>
        <authorList>
            <person name="Kono N."/>
            <person name="Nakamura H."/>
            <person name="Ohtoshi R."/>
            <person name="Moran D.A.P."/>
            <person name="Shinohara A."/>
            <person name="Yoshida Y."/>
            <person name="Fujiwara M."/>
            <person name="Mori M."/>
            <person name="Tomita M."/>
            <person name="Arakawa K."/>
        </authorList>
    </citation>
    <scope>NUCLEOTIDE SEQUENCE [LARGE SCALE GENOMIC DNA]</scope>
</reference>
<comment type="caution">
    <text evidence="1">The sequence shown here is derived from an EMBL/GenBank/DDBJ whole genome shotgun (WGS) entry which is preliminary data.</text>
</comment>
<dbReference type="Pfam" id="PF05380">
    <property type="entry name" value="Peptidase_A17"/>
    <property type="match status" value="1"/>
</dbReference>
<keyword evidence="2" id="KW-1185">Reference proteome</keyword>
<evidence type="ECO:0000313" key="1">
    <source>
        <dbReference type="EMBL" id="GBL83800.1"/>
    </source>
</evidence>